<gene>
    <name evidence="8" type="ORF">KP79_PYT02074</name>
</gene>
<dbReference type="GO" id="GO:0006357">
    <property type="term" value="P:regulation of transcription by RNA polymerase II"/>
    <property type="evidence" value="ECO:0007669"/>
    <property type="project" value="TreeGrafter"/>
</dbReference>
<dbReference type="Proteomes" id="UP000242188">
    <property type="component" value="Unassembled WGS sequence"/>
</dbReference>
<accession>A0A210Q101</accession>
<dbReference type="PANTHER" id="PTHR13381">
    <property type="entry name" value="RNA POLYMERASE II HOLOENZYME COMPONENT SRB7"/>
    <property type="match status" value="1"/>
</dbReference>
<evidence type="ECO:0000256" key="7">
    <source>
        <dbReference type="SAM" id="Coils"/>
    </source>
</evidence>
<proteinExistence type="inferred from homology"/>
<keyword evidence="2 6" id="KW-0805">Transcription regulation</keyword>
<comment type="caution">
    <text evidence="8">The sequence shown here is derived from an EMBL/GenBank/DDBJ whole genome shotgun (WGS) entry which is preliminary data.</text>
</comment>
<reference evidence="8 9" key="1">
    <citation type="journal article" date="2017" name="Nat. Ecol. Evol.">
        <title>Scallop genome provides insights into evolution of bilaterian karyotype and development.</title>
        <authorList>
            <person name="Wang S."/>
            <person name="Zhang J."/>
            <person name="Jiao W."/>
            <person name="Li J."/>
            <person name="Xun X."/>
            <person name="Sun Y."/>
            <person name="Guo X."/>
            <person name="Huan P."/>
            <person name="Dong B."/>
            <person name="Zhang L."/>
            <person name="Hu X."/>
            <person name="Sun X."/>
            <person name="Wang J."/>
            <person name="Zhao C."/>
            <person name="Wang Y."/>
            <person name="Wang D."/>
            <person name="Huang X."/>
            <person name="Wang R."/>
            <person name="Lv J."/>
            <person name="Li Y."/>
            <person name="Zhang Z."/>
            <person name="Liu B."/>
            <person name="Lu W."/>
            <person name="Hui Y."/>
            <person name="Liang J."/>
            <person name="Zhou Z."/>
            <person name="Hou R."/>
            <person name="Li X."/>
            <person name="Liu Y."/>
            <person name="Li H."/>
            <person name="Ning X."/>
            <person name="Lin Y."/>
            <person name="Zhao L."/>
            <person name="Xing Q."/>
            <person name="Dou J."/>
            <person name="Li Y."/>
            <person name="Mao J."/>
            <person name="Guo H."/>
            <person name="Dou H."/>
            <person name="Li T."/>
            <person name="Mu C."/>
            <person name="Jiang W."/>
            <person name="Fu Q."/>
            <person name="Fu X."/>
            <person name="Miao Y."/>
            <person name="Liu J."/>
            <person name="Yu Q."/>
            <person name="Li R."/>
            <person name="Liao H."/>
            <person name="Li X."/>
            <person name="Kong Y."/>
            <person name="Jiang Z."/>
            <person name="Chourrout D."/>
            <person name="Li R."/>
            <person name="Bao Z."/>
        </authorList>
    </citation>
    <scope>NUCLEOTIDE SEQUENCE [LARGE SCALE GENOMIC DNA]</scope>
    <source>
        <strain evidence="8 9">PY_sf001</strain>
    </source>
</reference>
<keyword evidence="5 6" id="KW-0539">Nucleus</keyword>
<dbReference type="Gene3D" id="6.10.280.10">
    <property type="entry name" value="Mediator complex, subunit Med21"/>
    <property type="match status" value="1"/>
</dbReference>
<keyword evidence="4 6" id="KW-0804">Transcription</keyword>
<evidence type="ECO:0000256" key="3">
    <source>
        <dbReference type="ARBA" id="ARBA00023159"/>
    </source>
</evidence>
<dbReference type="EMBL" id="NEDP02005292">
    <property type="protein sequence ID" value="OWF42385.1"/>
    <property type="molecule type" value="Genomic_DNA"/>
</dbReference>
<feature type="coiled-coil region" evidence="7">
    <location>
        <begin position="82"/>
        <end position="109"/>
    </location>
</feature>
<dbReference type="GO" id="GO:0016592">
    <property type="term" value="C:mediator complex"/>
    <property type="evidence" value="ECO:0007669"/>
    <property type="project" value="UniProtKB-UniRule"/>
</dbReference>
<evidence type="ECO:0000256" key="2">
    <source>
        <dbReference type="ARBA" id="ARBA00023015"/>
    </source>
</evidence>
<organism evidence="8 9">
    <name type="scientific">Mizuhopecten yessoensis</name>
    <name type="common">Japanese scallop</name>
    <name type="synonym">Patinopecten yessoensis</name>
    <dbReference type="NCBI Taxonomy" id="6573"/>
    <lineage>
        <taxon>Eukaryota</taxon>
        <taxon>Metazoa</taxon>
        <taxon>Spiralia</taxon>
        <taxon>Lophotrochozoa</taxon>
        <taxon>Mollusca</taxon>
        <taxon>Bivalvia</taxon>
        <taxon>Autobranchia</taxon>
        <taxon>Pteriomorphia</taxon>
        <taxon>Pectinida</taxon>
        <taxon>Pectinoidea</taxon>
        <taxon>Pectinidae</taxon>
        <taxon>Mizuhopecten</taxon>
    </lineage>
</organism>
<protein>
    <recommendedName>
        <fullName evidence="6">Mediator of RNA polymerase II transcription subunit 21</fullName>
    </recommendedName>
</protein>
<evidence type="ECO:0000256" key="6">
    <source>
        <dbReference type="RuleBase" id="RU366036"/>
    </source>
</evidence>
<comment type="similarity">
    <text evidence="6">Belongs to the Mediator complex subunit 21 family.</text>
</comment>
<evidence type="ECO:0000256" key="5">
    <source>
        <dbReference type="ARBA" id="ARBA00023242"/>
    </source>
</evidence>
<keyword evidence="9" id="KW-1185">Reference proteome</keyword>
<evidence type="ECO:0000256" key="4">
    <source>
        <dbReference type="ARBA" id="ARBA00023163"/>
    </source>
</evidence>
<keyword evidence="7" id="KW-0175">Coiled coil</keyword>
<dbReference type="AlphaFoldDB" id="A0A210Q101"/>
<dbReference type="STRING" id="6573.A0A210Q101"/>
<dbReference type="Pfam" id="PF11221">
    <property type="entry name" value="Med21"/>
    <property type="match status" value="1"/>
</dbReference>
<dbReference type="SUPFAM" id="SSF140718">
    <property type="entry name" value="Mediator hinge subcomplex-like"/>
    <property type="match status" value="1"/>
</dbReference>
<comment type="subunit">
    <text evidence="6">Component of the Mediator complex.</text>
</comment>
<dbReference type="InterPro" id="IPR021384">
    <property type="entry name" value="Mediator_Med21"/>
</dbReference>
<sequence length="138" mass="15062">MADRLTQLQDAVNQLADQFCNSVGILQQCSPPSTFAGFEKQLGKSPTDTQEDYAAIFAKLIARTAKDIDVLIESVPIEDSSLELQIATLKKLEAENQDTAKNLEDIVSKGEGLLEQIQSALRDIAQCQLQCQAMESSS</sequence>
<name>A0A210Q101_MIZYE</name>
<evidence type="ECO:0000313" key="9">
    <source>
        <dbReference type="Proteomes" id="UP000242188"/>
    </source>
</evidence>
<comment type="function">
    <text evidence="6">Component of the Mediator complex, a coactivator involved in the regulated transcription of nearly all RNA polymerase II-dependent genes. Mediator functions as a bridge to convey information from gene-specific regulatory proteins to the basal RNA polymerase II transcription machinery. Mediator is recruited to promoters by direct interactions with regulatory proteins and serves as a scaffold for the assembly of a functional preinitiation complex with RNA polymerase II and the general transcription factors.</text>
</comment>
<comment type="subcellular location">
    <subcellularLocation>
        <location evidence="1 6">Nucleus</location>
    </subcellularLocation>
</comment>
<dbReference type="OrthoDB" id="526653at2759"/>
<evidence type="ECO:0000256" key="1">
    <source>
        <dbReference type="ARBA" id="ARBA00004123"/>
    </source>
</evidence>
<evidence type="ECO:0000313" key="8">
    <source>
        <dbReference type="EMBL" id="OWF42385.1"/>
    </source>
</evidence>
<dbReference type="GO" id="GO:0003712">
    <property type="term" value="F:transcription coregulator activity"/>
    <property type="evidence" value="ECO:0007669"/>
    <property type="project" value="TreeGrafter"/>
</dbReference>
<keyword evidence="3 6" id="KW-0010">Activator</keyword>
<dbReference type="PANTHER" id="PTHR13381:SF0">
    <property type="entry name" value="MEDIATOR OF RNA POLYMERASE II TRANSCRIPTION SUBUNIT 21"/>
    <property type="match status" value="1"/>
</dbReference>
<dbReference type="InterPro" id="IPR037212">
    <property type="entry name" value="Med7/Med21-like"/>
</dbReference>